<dbReference type="GO" id="GO:0019491">
    <property type="term" value="P:ectoine biosynthetic process"/>
    <property type="evidence" value="ECO:0007669"/>
    <property type="project" value="UniProtKB-UniPathway"/>
</dbReference>
<dbReference type="PROSITE" id="PS51186">
    <property type="entry name" value="GNAT"/>
    <property type="match status" value="1"/>
</dbReference>
<evidence type="ECO:0000256" key="8">
    <source>
        <dbReference type="RuleBase" id="RU365045"/>
    </source>
</evidence>
<evidence type="ECO:0000313" key="10">
    <source>
        <dbReference type="EMBL" id="PLC48280.1"/>
    </source>
</evidence>
<dbReference type="Proteomes" id="UP000234190">
    <property type="component" value="Unassembled WGS sequence"/>
</dbReference>
<dbReference type="InterPro" id="IPR000182">
    <property type="entry name" value="GNAT_dom"/>
</dbReference>
<comment type="similarity">
    <text evidence="2 8">Belongs to the acetyltransferase family. EctA subfamily.</text>
</comment>
<keyword evidence="6 8" id="KW-0012">Acyltransferase</keyword>
<accession>A0A2N4TZS9</accession>
<dbReference type="EC" id="2.3.1.178" evidence="3 8"/>
<dbReference type="AlphaFoldDB" id="A0A2N4TZS9"/>
<comment type="catalytic activity">
    <reaction evidence="7 8">
        <text>L-2,4-diaminobutanoate + acetyl-CoA = (2S)-4-acetamido-2-aminobutanoate + CoA + H(+)</text>
        <dbReference type="Rhea" id="RHEA:16901"/>
        <dbReference type="ChEBI" id="CHEBI:15378"/>
        <dbReference type="ChEBI" id="CHEBI:57287"/>
        <dbReference type="ChEBI" id="CHEBI:57288"/>
        <dbReference type="ChEBI" id="CHEBI:58761"/>
        <dbReference type="ChEBI" id="CHEBI:58929"/>
        <dbReference type="EC" id="2.3.1.178"/>
    </reaction>
</comment>
<reference evidence="10 11" key="1">
    <citation type="submission" date="2017-10" db="EMBL/GenBank/DDBJ databases">
        <title>Two draft genome sequences of Pusillimonas sp. strains isolated from a nitrate- and radionuclide-contaminated groundwater in Russia.</title>
        <authorList>
            <person name="Grouzdev D.S."/>
            <person name="Tourova T.P."/>
            <person name="Goeva M.A."/>
            <person name="Babich T.L."/>
            <person name="Sokolova D.S."/>
            <person name="Abdullin R."/>
            <person name="Poltaraus A.B."/>
            <person name="Toshchakov S.V."/>
            <person name="Nazina T.N."/>
        </authorList>
    </citation>
    <scope>NUCLEOTIDE SEQUENCE [LARGE SCALE GENOMIC DNA]</scope>
    <source>
        <strain evidence="10 11">JR1/69-3-13</strain>
    </source>
</reference>
<dbReference type="InterPro" id="IPR016181">
    <property type="entry name" value="Acyl_CoA_acyltransferase"/>
</dbReference>
<gene>
    <name evidence="8 10" type="primary">ectA</name>
    <name evidence="10" type="ORF">CR159_19060</name>
</gene>
<sequence>MNDQDTSIPLFQSAAKGGIPLQSVSTLRAPGKRDAAAIHDLVSQCPPLDLNSLYTYLLLSEHFRDTCIVAQDSDGIEGFVSAYVPPGRADVLFVWQVAVHERARGKGLARYMLNGLLRRPGMNQIRYIETTVGPDNRASRSLFASVARQLDARSCETPLFERHLFGMHGHDDEPLIRIGPFRPA</sequence>
<dbReference type="NCBIfam" id="TIGR02406">
    <property type="entry name" value="ectoine_EctA"/>
    <property type="match status" value="1"/>
</dbReference>
<evidence type="ECO:0000313" key="11">
    <source>
        <dbReference type="Proteomes" id="UP000234190"/>
    </source>
</evidence>
<proteinExistence type="inferred from homology"/>
<evidence type="ECO:0000256" key="5">
    <source>
        <dbReference type="ARBA" id="ARBA00022679"/>
    </source>
</evidence>
<dbReference type="GO" id="GO:0033816">
    <property type="term" value="F:diaminobutyrate acetyltransferase activity"/>
    <property type="evidence" value="ECO:0007669"/>
    <property type="project" value="UniProtKB-EC"/>
</dbReference>
<evidence type="ECO:0000256" key="2">
    <source>
        <dbReference type="ARBA" id="ARBA00010712"/>
    </source>
</evidence>
<protein>
    <recommendedName>
        <fullName evidence="4 8">L-2,4-diaminobutyric acid acetyltransferase</fullName>
        <shortName evidence="8">DABA acetyltransferase</shortName>
        <ecNumber evidence="3 8">2.3.1.178</ecNumber>
    </recommendedName>
</protein>
<evidence type="ECO:0000256" key="4">
    <source>
        <dbReference type="ARBA" id="ARBA00017935"/>
    </source>
</evidence>
<evidence type="ECO:0000259" key="9">
    <source>
        <dbReference type="PROSITE" id="PS51186"/>
    </source>
</evidence>
<comment type="caution">
    <text evidence="10">The sequence shown here is derived from an EMBL/GenBank/DDBJ whole genome shotgun (WGS) entry which is preliminary data.</text>
</comment>
<dbReference type="Pfam" id="PF00583">
    <property type="entry name" value="Acetyltransf_1"/>
    <property type="match status" value="1"/>
</dbReference>
<name>A0A2N4TZS9_9BURK</name>
<comment type="function">
    <text evidence="8">Catalyzes the acetylation of L-2,4-diaminobutyrate (DABA) to gamma-N-acetyl-alpha,gamma-diaminobutyric acid (ADABA) with acetyl coenzyme A.</text>
</comment>
<feature type="domain" description="N-acetyltransferase" evidence="9">
    <location>
        <begin position="25"/>
        <end position="184"/>
    </location>
</feature>
<dbReference type="OrthoDB" id="2436196at2"/>
<evidence type="ECO:0000256" key="3">
    <source>
        <dbReference type="ARBA" id="ARBA00012355"/>
    </source>
</evidence>
<keyword evidence="5 8" id="KW-0808">Transferase</keyword>
<dbReference type="EMBL" id="PDNW01000023">
    <property type="protein sequence ID" value="PLC48280.1"/>
    <property type="molecule type" value="Genomic_DNA"/>
</dbReference>
<evidence type="ECO:0000256" key="6">
    <source>
        <dbReference type="ARBA" id="ARBA00023315"/>
    </source>
</evidence>
<dbReference type="CDD" id="cd04301">
    <property type="entry name" value="NAT_SF"/>
    <property type="match status" value="1"/>
</dbReference>
<evidence type="ECO:0000256" key="1">
    <source>
        <dbReference type="ARBA" id="ARBA00004978"/>
    </source>
</evidence>
<keyword evidence="11" id="KW-1185">Reference proteome</keyword>
<dbReference type="SUPFAM" id="SSF55729">
    <property type="entry name" value="Acyl-CoA N-acyltransferases (Nat)"/>
    <property type="match status" value="1"/>
</dbReference>
<dbReference type="UniPathway" id="UPA00067">
    <property type="reaction ID" value="UER00122"/>
</dbReference>
<organism evidence="10 11">
    <name type="scientific">Pollutimonas subterranea</name>
    <dbReference type="NCBI Taxonomy" id="2045210"/>
    <lineage>
        <taxon>Bacteria</taxon>
        <taxon>Pseudomonadati</taxon>
        <taxon>Pseudomonadota</taxon>
        <taxon>Betaproteobacteria</taxon>
        <taxon>Burkholderiales</taxon>
        <taxon>Alcaligenaceae</taxon>
        <taxon>Pollutimonas</taxon>
    </lineage>
</organism>
<dbReference type="Gene3D" id="3.40.630.30">
    <property type="match status" value="1"/>
</dbReference>
<evidence type="ECO:0000256" key="7">
    <source>
        <dbReference type="ARBA" id="ARBA00048924"/>
    </source>
</evidence>
<dbReference type="InterPro" id="IPR012772">
    <property type="entry name" value="Ectoine_EctA"/>
</dbReference>
<comment type="pathway">
    <text evidence="1 8">Amine and polyamine biosynthesis; ectoine biosynthesis; L-ectoine from L-aspartate 4-semialdehyde: step 2/3.</text>
</comment>